<feature type="domain" description="NADH:quinone oxidoreductase/Mrp antiporter transmembrane" evidence="12">
    <location>
        <begin position="74"/>
        <end position="142"/>
    </location>
</feature>
<protein>
    <recommendedName>
        <fullName evidence="12">NADH:quinone oxidoreductase/Mrp antiporter transmembrane domain-containing protein</fullName>
    </recommendedName>
</protein>
<evidence type="ECO:0000313" key="13">
    <source>
        <dbReference type="EMBL" id="WOH07345.1"/>
    </source>
</evidence>
<dbReference type="Pfam" id="PF00361">
    <property type="entry name" value="Proton_antipo_M"/>
    <property type="match status" value="1"/>
</dbReference>
<sequence>MDKLNYTPLNAQVLKPRALSCTIACYELSSSNRSAPYPDTPPQRVVAFGLFLWINVPMVLEKQFFSSNRSTYHITMAQMKVKRLLAHGSIGHVGYIRTGFSCGTIKGIESLLIDAFAIVSALRQTCVKYIADLGVLAKTNPARAIIQNSLLYNLNFNIIVQLV</sequence>
<name>A0AAF0XGE5_DAUCS</name>
<dbReference type="InterPro" id="IPR001750">
    <property type="entry name" value="ND/Mrp_TM"/>
</dbReference>
<organism evidence="13 14">
    <name type="scientific">Daucus carota subsp. sativus</name>
    <name type="common">Carrot</name>
    <dbReference type="NCBI Taxonomy" id="79200"/>
    <lineage>
        <taxon>Eukaryota</taxon>
        <taxon>Viridiplantae</taxon>
        <taxon>Streptophyta</taxon>
        <taxon>Embryophyta</taxon>
        <taxon>Tracheophyta</taxon>
        <taxon>Spermatophyta</taxon>
        <taxon>Magnoliopsida</taxon>
        <taxon>eudicotyledons</taxon>
        <taxon>Gunneridae</taxon>
        <taxon>Pentapetalae</taxon>
        <taxon>asterids</taxon>
        <taxon>campanulids</taxon>
        <taxon>Apiales</taxon>
        <taxon>Apiaceae</taxon>
        <taxon>Apioideae</taxon>
        <taxon>Scandiceae</taxon>
        <taxon>Daucinae</taxon>
        <taxon>Daucus</taxon>
        <taxon>Daucus sect. Daucus</taxon>
    </lineage>
</organism>
<dbReference type="EMBL" id="CP093349">
    <property type="protein sequence ID" value="WOH07345.1"/>
    <property type="molecule type" value="Genomic_DNA"/>
</dbReference>
<comment type="catalytic activity">
    <reaction evidence="11">
        <text>a plastoquinone + NADH + (n+1) H(+)(in) = a plastoquinol + NAD(+) + n H(+)(out)</text>
        <dbReference type="Rhea" id="RHEA:42608"/>
        <dbReference type="Rhea" id="RHEA-COMP:9561"/>
        <dbReference type="Rhea" id="RHEA-COMP:9562"/>
        <dbReference type="ChEBI" id="CHEBI:15378"/>
        <dbReference type="ChEBI" id="CHEBI:17757"/>
        <dbReference type="ChEBI" id="CHEBI:57540"/>
        <dbReference type="ChEBI" id="CHEBI:57945"/>
        <dbReference type="ChEBI" id="CHEBI:62192"/>
    </reaction>
</comment>
<accession>A0AAF0XGE5</accession>
<evidence type="ECO:0000256" key="7">
    <source>
        <dbReference type="ARBA" id="ARBA00022989"/>
    </source>
</evidence>
<evidence type="ECO:0000256" key="10">
    <source>
        <dbReference type="ARBA" id="ARBA00047726"/>
    </source>
</evidence>
<keyword evidence="7" id="KW-1133">Transmembrane helix</keyword>
<comment type="catalytic activity">
    <reaction evidence="10">
        <text>a plastoquinone + NADPH + (n+1) H(+)(in) = a plastoquinol + NADP(+) + n H(+)(out)</text>
        <dbReference type="Rhea" id="RHEA:42612"/>
        <dbReference type="Rhea" id="RHEA-COMP:9561"/>
        <dbReference type="Rhea" id="RHEA-COMP:9562"/>
        <dbReference type="ChEBI" id="CHEBI:15378"/>
        <dbReference type="ChEBI" id="CHEBI:17757"/>
        <dbReference type="ChEBI" id="CHEBI:57783"/>
        <dbReference type="ChEBI" id="CHEBI:58349"/>
        <dbReference type="ChEBI" id="CHEBI:62192"/>
    </reaction>
</comment>
<dbReference type="Proteomes" id="UP000077755">
    <property type="component" value="Chromosome 7"/>
</dbReference>
<keyword evidence="6" id="KW-1278">Translocase</keyword>
<evidence type="ECO:0000313" key="14">
    <source>
        <dbReference type="Proteomes" id="UP000077755"/>
    </source>
</evidence>
<comment type="subcellular location">
    <subcellularLocation>
        <location evidence="1">Membrane</location>
        <topology evidence="1">Multi-pass membrane protein</topology>
    </subcellularLocation>
    <subcellularLocation>
        <location evidence="2">Plastid</location>
        <location evidence="2">Chloroplast thylakoid membrane</location>
    </subcellularLocation>
</comment>
<evidence type="ECO:0000256" key="5">
    <source>
        <dbReference type="ARBA" id="ARBA00022692"/>
    </source>
</evidence>
<keyword evidence="14" id="KW-1185">Reference proteome</keyword>
<proteinExistence type="predicted"/>
<keyword evidence="5" id="KW-0812">Transmembrane</keyword>
<reference evidence="13" key="2">
    <citation type="submission" date="2022-03" db="EMBL/GenBank/DDBJ databases">
        <title>Draft title - Genomic analysis of global carrot germplasm unveils the trajectory of domestication and the origin of high carotenoid orange carrot.</title>
        <authorList>
            <person name="Iorizzo M."/>
            <person name="Ellison S."/>
            <person name="Senalik D."/>
            <person name="Macko-Podgorni A."/>
            <person name="Grzebelus D."/>
            <person name="Bostan H."/>
            <person name="Rolling W."/>
            <person name="Curaba J."/>
            <person name="Simon P."/>
        </authorList>
    </citation>
    <scope>NUCLEOTIDE SEQUENCE</scope>
    <source>
        <tissue evidence="13">Leaf</tissue>
    </source>
</reference>
<evidence type="ECO:0000256" key="11">
    <source>
        <dbReference type="ARBA" id="ARBA00048026"/>
    </source>
</evidence>
<evidence type="ECO:0000256" key="9">
    <source>
        <dbReference type="ARBA" id="ARBA00023136"/>
    </source>
</evidence>
<dbReference type="GO" id="GO:0009535">
    <property type="term" value="C:chloroplast thylakoid membrane"/>
    <property type="evidence" value="ECO:0007669"/>
    <property type="project" value="UniProtKB-SubCell"/>
</dbReference>
<evidence type="ECO:0000256" key="2">
    <source>
        <dbReference type="ARBA" id="ARBA00004334"/>
    </source>
</evidence>
<evidence type="ECO:0000256" key="1">
    <source>
        <dbReference type="ARBA" id="ARBA00004141"/>
    </source>
</evidence>
<gene>
    <name evidence="13" type="ORF">DCAR_0726775</name>
</gene>
<reference evidence="13" key="1">
    <citation type="journal article" date="2016" name="Nat. Genet.">
        <title>A high-quality carrot genome assembly provides new insights into carotenoid accumulation and asterid genome evolution.</title>
        <authorList>
            <person name="Iorizzo M."/>
            <person name="Ellison S."/>
            <person name="Senalik D."/>
            <person name="Zeng P."/>
            <person name="Satapoomin P."/>
            <person name="Huang J."/>
            <person name="Bowman M."/>
            <person name="Iovene M."/>
            <person name="Sanseverino W."/>
            <person name="Cavagnaro P."/>
            <person name="Yildiz M."/>
            <person name="Macko-Podgorni A."/>
            <person name="Moranska E."/>
            <person name="Grzebelus E."/>
            <person name="Grzebelus D."/>
            <person name="Ashrafi H."/>
            <person name="Zheng Z."/>
            <person name="Cheng S."/>
            <person name="Spooner D."/>
            <person name="Van Deynze A."/>
            <person name="Simon P."/>
        </authorList>
    </citation>
    <scope>NUCLEOTIDE SEQUENCE</scope>
    <source>
        <tissue evidence="13">Leaf</tissue>
    </source>
</reference>
<keyword evidence="3" id="KW-0813">Transport</keyword>
<keyword evidence="8" id="KW-0520">NAD</keyword>
<keyword evidence="9" id="KW-0472">Membrane</keyword>
<evidence type="ECO:0000256" key="6">
    <source>
        <dbReference type="ARBA" id="ARBA00022967"/>
    </source>
</evidence>
<keyword evidence="4" id="KW-0934">Plastid</keyword>
<dbReference type="AlphaFoldDB" id="A0AAF0XGE5"/>
<dbReference type="PANTHER" id="PTHR22773">
    <property type="entry name" value="NADH DEHYDROGENASE"/>
    <property type="match status" value="1"/>
</dbReference>
<evidence type="ECO:0000256" key="3">
    <source>
        <dbReference type="ARBA" id="ARBA00022448"/>
    </source>
</evidence>
<evidence type="ECO:0000256" key="8">
    <source>
        <dbReference type="ARBA" id="ARBA00023027"/>
    </source>
</evidence>
<evidence type="ECO:0000259" key="12">
    <source>
        <dbReference type="Pfam" id="PF00361"/>
    </source>
</evidence>
<evidence type="ECO:0000256" key="4">
    <source>
        <dbReference type="ARBA" id="ARBA00022640"/>
    </source>
</evidence>